<name>A0A9D2U8Q8_9BURK</name>
<evidence type="ECO:0000256" key="8">
    <source>
        <dbReference type="SAM" id="Phobius"/>
    </source>
</evidence>
<evidence type="ECO:0000259" key="9">
    <source>
        <dbReference type="Pfam" id="PF00892"/>
    </source>
</evidence>
<dbReference type="Proteomes" id="UP000823889">
    <property type="component" value="Unassembled WGS sequence"/>
</dbReference>
<feature type="domain" description="EamA" evidence="9">
    <location>
        <begin position="3"/>
        <end position="140"/>
    </location>
</feature>
<sequence>MKKGVGYSIAASVLFAVLYYYATILKPLEGSEIFAWRVILGFPALAFVIHRLQRWREVRSVGERFLKDPRYLMLQLVCSAVFGVQLWLFVWAPLHGMALDVSMGYFLMPLVMVLAGRLFFKEKLSPLQRWAVAIASVGVLHELWATWSFSWATALVAFGYPPYFILRRYLKIGSLPALFYDFGFLLLPAFYILNHQDLSLLTQLSQWPRLYWLIPVFGLISSLALLGYLSASRLLPLGLFGILGYVEPILLFWVAFLLLGESVQPQDWWTYIPIWLAVVLVAFEGFWAWQLELKYARYRKKAKPR</sequence>
<dbReference type="NCBIfam" id="TIGR00688">
    <property type="entry name" value="rarD"/>
    <property type="match status" value="1"/>
</dbReference>
<evidence type="ECO:0000256" key="4">
    <source>
        <dbReference type="ARBA" id="ARBA00022475"/>
    </source>
</evidence>
<feature type="transmembrane region" description="Helical" evidence="8">
    <location>
        <begin position="34"/>
        <end position="50"/>
    </location>
</feature>
<evidence type="ECO:0000256" key="2">
    <source>
        <dbReference type="ARBA" id="ARBA00007362"/>
    </source>
</evidence>
<feature type="transmembrane region" description="Helical" evidence="8">
    <location>
        <begin position="149"/>
        <end position="166"/>
    </location>
</feature>
<evidence type="ECO:0000256" key="3">
    <source>
        <dbReference type="ARBA" id="ARBA00022448"/>
    </source>
</evidence>
<feature type="transmembrane region" description="Helical" evidence="8">
    <location>
        <begin position="268"/>
        <end position="289"/>
    </location>
</feature>
<keyword evidence="6 8" id="KW-1133">Transmembrane helix</keyword>
<feature type="transmembrane region" description="Helical" evidence="8">
    <location>
        <begin position="127"/>
        <end position="143"/>
    </location>
</feature>
<feature type="transmembrane region" description="Helical" evidence="8">
    <location>
        <begin position="237"/>
        <end position="256"/>
    </location>
</feature>
<feature type="transmembrane region" description="Helical" evidence="8">
    <location>
        <begin position="102"/>
        <end position="120"/>
    </location>
</feature>
<evidence type="ECO:0000256" key="5">
    <source>
        <dbReference type="ARBA" id="ARBA00022692"/>
    </source>
</evidence>
<dbReference type="InterPro" id="IPR004626">
    <property type="entry name" value="RarD"/>
</dbReference>
<keyword evidence="4" id="KW-1003">Cell membrane</keyword>
<dbReference type="InterPro" id="IPR000620">
    <property type="entry name" value="EamA_dom"/>
</dbReference>
<dbReference type="InterPro" id="IPR037185">
    <property type="entry name" value="EmrE-like"/>
</dbReference>
<keyword evidence="5 8" id="KW-0812">Transmembrane</keyword>
<dbReference type="GO" id="GO:0005886">
    <property type="term" value="C:plasma membrane"/>
    <property type="evidence" value="ECO:0007669"/>
    <property type="project" value="UniProtKB-SubCell"/>
</dbReference>
<organism evidence="10 11">
    <name type="scientific">Candidatus Paenalcaligenes intestinipullorum</name>
    <dbReference type="NCBI Taxonomy" id="2838718"/>
    <lineage>
        <taxon>Bacteria</taxon>
        <taxon>Pseudomonadati</taxon>
        <taxon>Pseudomonadota</taxon>
        <taxon>Betaproteobacteria</taxon>
        <taxon>Burkholderiales</taxon>
        <taxon>Alcaligenaceae</taxon>
        <taxon>Paenalcaligenes</taxon>
    </lineage>
</organism>
<reference evidence="10" key="2">
    <citation type="submission" date="2021-04" db="EMBL/GenBank/DDBJ databases">
        <authorList>
            <person name="Gilroy R."/>
        </authorList>
    </citation>
    <scope>NUCLEOTIDE SEQUENCE</scope>
    <source>
        <strain evidence="10">9264</strain>
    </source>
</reference>
<protein>
    <submittedName>
        <fullName evidence="10">EamA family transporter RarD</fullName>
    </submittedName>
</protein>
<evidence type="ECO:0000313" key="11">
    <source>
        <dbReference type="Proteomes" id="UP000823889"/>
    </source>
</evidence>
<dbReference type="Pfam" id="PF00892">
    <property type="entry name" value="EamA"/>
    <property type="match status" value="1"/>
</dbReference>
<feature type="transmembrane region" description="Helical" evidence="8">
    <location>
        <begin position="5"/>
        <end position="22"/>
    </location>
</feature>
<feature type="transmembrane region" description="Helical" evidence="8">
    <location>
        <begin position="71"/>
        <end position="90"/>
    </location>
</feature>
<dbReference type="AlphaFoldDB" id="A0A9D2U8Q8"/>
<feature type="transmembrane region" description="Helical" evidence="8">
    <location>
        <begin position="178"/>
        <end position="194"/>
    </location>
</feature>
<reference evidence="10" key="1">
    <citation type="journal article" date="2021" name="PeerJ">
        <title>Extensive microbial diversity within the chicken gut microbiome revealed by metagenomics and culture.</title>
        <authorList>
            <person name="Gilroy R."/>
            <person name="Ravi A."/>
            <person name="Getino M."/>
            <person name="Pursley I."/>
            <person name="Horton D.L."/>
            <person name="Alikhan N.F."/>
            <person name="Baker D."/>
            <person name="Gharbi K."/>
            <person name="Hall N."/>
            <person name="Watson M."/>
            <person name="Adriaenssens E.M."/>
            <person name="Foster-Nyarko E."/>
            <person name="Jarju S."/>
            <person name="Secka A."/>
            <person name="Antonio M."/>
            <person name="Oren A."/>
            <person name="Chaudhuri R.R."/>
            <person name="La Ragione R."/>
            <person name="Hildebrand F."/>
            <person name="Pallen M.J."/>
        </authorList>
    </citation>
    <scope>NUCLEOTIDE SEQUENCE</scope>
    <source>
        <strain evidence="10">9264</strain>
    </source>
</reference>
<accession>A0A9D2U8Q8</accession>
<comment type="similarity">
    <text evidence="2">Belongs to the EamA transporter family.</text>
</comment>
<comment type="caution">
    <text evidence="10">The sequence shown here is derived from an EMBL/GenBank/DDBJ whole genome shotgun (WGS) entry which is preliminary data.</text>
</comment>
<dbReference type="EMBL" id="DWUQ01000168">
    <property type="protein sequence ID" value="HJD44970.1"/>
    <property type="molecule type" value="Genomic_DNA"/>
</dbReference>
<comment type="subcellular location">
    <subcellularLocation>
        <location evidence="1">Cell membrane</location>
        <topology evidence="1">Multi-pass membrane protein</topology>
    </subcellularLocation>
</comment>
<evidence type="ECO:0000256" key="7">
    <source>
        <dbReference type="ARBA" id="ARBA00023136"/>
    </source>
</evidence>
<evidence type="ECO:0000256" key="6">
    <source>
        <dbReference type="ARBA" id="ARBA00022989"/>
    </source>
</evidence>
<gene>
    <name evidence="10" type="primary">rarD</name>
    <name evidence="10" type="ORF">H9906_08110</name>
</gene>
<keyword evidence="7 8" id="KW-0472">Membrane</keyword>
<keyword evidence="3" id="KW-0813">Transport</keyword>
<dbReference type="SUPFAM" id="SSF103481">
    <property type="entry name" value="Multidrug resistance efflux transporter EmrE"/>
    <property type="match status" value="1"/>
</dbReference>
<evidence type="ECO:0000256" key="1">
    <source>
        <dbReference type="ARBA" id="ARBA00004651"/>
    </source>
</evidence>
<evidence type="ECO:0000313" key="10">
    <source>
        <dbReference type="EMBL" id="HJD44970.1"/>
    </source>
</evidence>
<feature type="transmembrane region" description="Helical" evidence="8">
    <location>
        <begin position="210"/>
        <end position="230"/>
    </location>
</feature>
<proteinExistence type="inferred from homology"/>